<accession>A0A1R2BNS9</accession>
<dbReference type="PANTHER" id="PTHR46539">
    <property type="entry name" value="E3 UBIQUITIN-PROTEIN LIGASE ATL42"/>
    <property type="match status" value="1"/>
</dbReference>
<organism evidence="11 12">
    <name type="scientific">Stentor coeruleus</name>
    <dbReference type="NCBI Taxonomy" id="5963"/>
    <lineage>
        <taxon>Eukaryota</taxon>
        <taxon>Sar</taxon>
        <taxon>Alveolata</taxon>
        <taxon>Ciliophora</taxon>
        <taxon>Postciliodesmatophora</taxon>
        <taxon>Heterotrichea</taxon>
        <taxon>Heterotrichida</taxon>
        <taxon>Stentoridae</taxon>
        <taxon>Stentor</taxon>
    </lineage>
</organism>
<dbReference type="AlphaFoldDB" id="A0A1R2BNS9"/>
<dbReference type="OrthoDB" id="298050at2759"/>
<feature type="domain" description="RING-type" evidence="10">
    <location>
        <begin position="321"/>
        <end position="361"/>
    </location>
</feature>
<evidence type="ECO:0000313" key="11">
    <source>
        <dbReference type="EMBL" id="OMJ78479.1"/>
    </source>
</evidence>
<sequence length="388" mass="44150">MRVAYSFLCLAYGILYINESFNLVKGLSDNKFELTKPKNSGPMLFLMSIGKYPDFEFSKTLDYWNSLADYYDARGWVLNSNTMLISIPGNKSGIAYAAVHSEDEDNYVQIKRTTKSPSLCLFVCKNGGICENENCICSENYGGTDCGISVQKISANGDVEFKVNSMDWKFYRVKSEKELFIKANALTENKYRLFISSEITGQEIPTMLDAESIWFSKNDTKLSFYVKNAETQYIRIGIYCYAAGDCVGNMSIEESKSNQMVWVIIFSVLVGVFVVISVPLGFVYCHRARATKKVQMENLSKEQMENMFPKILYTKDKSELCSICLDYLYDRQCRELCCVHVFHEECIDEWASANATCPVCKQGLKSEYDGVNKHETEKLITEQNNPAN</sequence>
<dbReference type="PANTHER" id="PTHR46539:SF9">
    <property type="entry name" value="RING-H2 FINGER PROTEIN ATL56"/>
    <property type="match status" value="1"/>
</dbReference>
<reference evidence="11 12" key="1">
    <citation type="submission" date="2016-11" db="EMBL/GenBank/DDBJ databases">
        <title>The macronuclear genome of Stentor coeruleus: a giant cell with tiny introns.</title>
        <authorList>
            <person name="Slabodnick M."/>
            <person name="Ruby J.G."/>
            <person name="Reiff S.B."/>
            <person name="Swart E.C."/>
            <person name="Gosai S."/>
            <person name="Prabakaran S."/>
            <person name="Witkowska E."/>
            <person name="Larue G.E."/>
            <person name="Fisher S."/>
            <person name="Freeman R.M."/>
            <person name="Gunawardena J."/>
            <person name="Chu W."/>
            <person name="Stover N.A."/>
            <person name="Gregory B.D."/>
            <person name="Nowacki M."/>
            <person name="Derisi J."/>
            <person name="Roy S.W."/>
            <person name="Marshall W.F."/>
            <person name="Sood P."/>
        </authorList>
    </citation>
    <scope>NUCLEOTIDE SEQUENCE [LARGE SCALE GENOMIC DNA]</scope>
    <source>
        <strain evidence="11">WM001</strain>
    </source>
</reference>
<dbReference type="Proteomes" id="UP000187209">
    <property type="component" value="Unassembled WGS sequence"/>
</dbReference>
<keyword evidence="7 9" id="KW-0472">Membrane</keyword>
<evidence type="ECO:0000256" key="7">
    <source>
        <dbReference type="ARBA" id="ARBA00023136"/>
    </source>
</evidence>
<proteinExistence type="predicted"/>
<comment type="subcellular location">
    <subcellularLocation>
        <location evidence="1">Membrane</location>
    </subcellularLocation>
</comment>
<protein>
    <recommendedName>
        <fullName evidence="10">RING-type domain-containing protein</fullName>
    </recommendedName>
</protein>
<dbReference type="Gene3D" id="3.30.40.10">
    <property type="entry name" value="Zinc/RING finger domain, C3HC4 (zinc finger)"/>
    <property type="match status" value="1"/>
</dbReference>
<keyword evidence="6 9" id="KW-1133">Transmembrane helix</keyword>
<dbReference type="EMBL" id="MPUH01000520">
    <property type="protein sequence ID" value="OMJ78479.1"/>
    <property type="molecule type" value="Genomic_DNA"/>
</dbReference>
<evidence type="ECO:0000256" key="3">
    <source>
        <dbReference type="ARBA" id="ARBA00022723"/>
    </source>
</evidence>
<evidence type="ECO:0000256" key="6">
    <source>
        <dbReference type="ARBA" id="ARBA00022989"/>
    </source>
</evidence>
<evidence type="ECO:0000256" key="8">
    <source>
        <dbReference type="PROSITE-ProRule" id="PRU00175"/>
    </source>
</evidence>
<name>A0A1R2BNS9_9CILI</name>
<gene>
    <name evidence="11" type="ORF">SteCoe_21724</name>
</gene>
<dbReference type="InterPro" id="IPR001841">
    <property type="entry name" value="Znf_RING"/>
</dbReference>
<keyword evidence="4 8" id="KW-0863">Zinc-finger</keyword>
<evidence type="ECO:0000256" key="2">
    <source>
        <dbReference type="ARBA" id="ARBA00022692"/>
    </source>
</evidence>
<dbReference type="SUPFAM" id="SSF57850">
    <property type="entry name" value="RING/U-box"/>
    <property type="match status" value="1"/>
</dbReference>
<dbReference type="PROSITE" id="PS50089">
    <property type="entry name" value="ZF_RING_2"/>
    <property type="match status" value="1"/>
</dbReference>
<comment type="caution">
    <text evidence="11">The sequence shown here is derived from an EMBL/GenBank/DDBJ whole genome shotgun (WGS) entry which is preliminary data.</text>
</comment>
<dbReference type="GO" id="GO:0008270">
    <property type="term" value="F:zinc ion binding"/>
    <property type="evidence" value="ECO:0007669"/>
    <property type="project" value="UniProtKB-KW"/>
</dbReference>
<evidence type="ECO:0000313" key="12">
    <source>
        <dbReference type="Proteomes" id="UP000187209"/>
    </source>
</evidence>
<keyword evidence="3" id="KW-0479">Metal-binding</keyword>
<dbReference type="InterPro" id="IPR013083">
    <property type="entry name" value="Znf_RING/FYVE/PHD"/>
</dbReference>
<dbReference type="Pfam" id="PF13639">
    <property type="entry name" value="zf-RING_2"/>
    <property type="match status" value="1"/>
</dbReference>
<evidence type="ECO:0000259" key="10">
    <source>
        <dbReference type="PROSITE" id="PS50089"/>
    </source>
</evidence>
<dbReference type="SMART" id="SM00184">
    <property type="entry name" value="RING"/>
    <property type="match status" value="1"/>
</dbReference>
<evidence type="ECO:0000256" key="5">
    <source>
        <dbReference type="ARBA" id="ARBA00022833"/>
    </source>
</evidence>
<keyword evidence="5" id="KW-0862">Zinc</keyword>
<evidence type="ECO:0000256" key="4">
    <source>
        <dbReference type="ARBA" id="ARBA00022771"/>
    </source>
</evidence>
<keyword evidence="2 9" id="KW-0812">Transmembrane</keyword>
<evidence type="ECO:0000256" key="1">
    <source>
        <dbReference type="ARBA" id="ARBA00004370"/>
    </source>
</evidence>
<feature type="transmembrane region" description="Helical" evidence="9">
    <location>
        <begin position="260"/>
        <end position="285"/>
    </location>
</feature>
<evidence type="ECO:0000256" key="9">
    <source>
        <dbReference type="SAM" id="Phobius"/>
    </source>
</evidence>
<dbReference type="GO" id="GO:0016020">
    <property type="term" value="C:membrane"/>
    <property type="evidence" value="ECO:0007669"/>
    <property type="project" value="UniProtKB-SubCell"/>
</dbReference>
<keyword evidence="12" id="KW-1185">Reference proteome</keyword>